<name>A0A2B7Z4B0_POLH7</name>
<dbReference type="AlphaFoldDB" id="A0A2B7Z4B0"/>
<reference evidence="2 3" key="1">
    <citation type="submission" date="2017-10" db="EMBL/GenBank/DDBJ databases">
        <title>Comparative genomics in systemic dimorphic fungi from Ajellomycetaceae.</title>
        <authorList>
            <person name="Munoz J.F."/>
            <person name="Mcewen J.G."/>
            <person name="Clay O.K."/>
            <person name="Cuomo C.A."/>
        </authorList>
    </citation>
    <scope>NUCLEOTIDE SEQUENCE [LARGE SCALE GENOMIC DNA]</scope>
    <source>
        <strain evidence="2 3">UAMH7299</strain>
    </source>
</reference>
<sequence length="68" mass="7644">MDPKIQTYESSSSRTSSRDSSGKVYAASRDSQGQGQKRKPAKVVVHNNSGGHTYDEKRRSDLQDTKWK</sequence>
<dbReference type="Proteomes" id="UP000224634">
    <property type="component" value="Unassembled WGS sequence"/>
</dbReference>
<keyword evidence="3" id="KW-1185">Reference proteome</keyword>
<evidence type="ECO:0000313" key="2">
    <source>
        <dbReference type="EMBL" id="PGH28079.1"/>
    </source>
</evidence>
<feature type="compositionally biased region" description="Basic and acidic residues" evidence="1">
    <location>
        <begin position="53"/>
        <end position="68"/>
    </location>
</feature>
<dbReference type="EMBL" id="PDNA01000002">
    <property type="protein sequence ID" value="PGH28079.1"/>
    <property type="molecule type" value="Genomic_DNA"/>
</dbReference>
<organism evidence="2 3">
    <name type="scientific">Polytolypa hystricis (strain UAMH7299)</name>
    <dbReference type="NCBI Taxonomy" id="1447883"/>
    <lineage>
        <taxon>Eukaryota</taxon>
        <taxon>Fungi</taxon>
        <taxon>Dikarya</taxon>
        <taxon>Ascomycota</taxon>
        <taxon>Pezizomycotina</taxon>
        <taxon>Eurotiomycetes</taxon>
        <taxon>Eurotiomycetidae</taxon>
        <taxon>Onygenales</taxon>
        <taxon>Onygenales incertae sedis</taxon>
        <taxon>Polytolypa</taxon>
    </lineage>
</organism>
<gene>
    <name evidence="2" type="ORF">AJ80_00336</name>
</gene>
<accession>A0A2B7Z4B0</accession>
<feature type="region of interest" description="Disordered" evidence="1">
    <location>
        <begin position="1"/>
        <end position="68"/>
    </location>
</feature>
<proteinExistence type="predicted"/>
<comment type="caution">
    <text evidence="2">The sequence shown here is derived from an EMBL/GenBank/DDBJ whole genome shotgun (WGS) entry which is preliminary data.</text>
</comment>
<evidence type="ECO:0000256" key="1">
    <source>
        <dbReference type="SAM" id="MobiDB-lite"/>
    </source>
</evidence>
<protein>
    <submittedName>
        <fullName evidence="2">Uncharacterized protein</fullName>
    </submittedName>
</protein>
<evidence type="ECO:0000313" key="3">
    <source>
        <dbReference type="Proteomes" id="UP000224634"/>
    </source>
</evidence>